<evidence type="ECO:0008006" key="4">
    <source>
        <dbReference type="Google" id="ProtNLM"/>
    </source>
</evidence>
<feature type="signal peptide" evidence="1">
    <location>
        <begin position="1"/>
        <end position="31"/>
    </location>
</feature>
<dbReference type="EMBL" id="RSFE01000001">
    <property type="protein sequence ID" value="RWU12809.1"/>
    <property type="molecule type" value="Genomic_DNA"/>
</dbReference>
<protein>
    <recommendedName>
        <fullName evidence="4">Toxin co-regulated pilus biosynthesis protein Q C-terminal domain-containing protein</fullName>
    </recommendedName>
</protein>
<keyword evidence="1" id="KW-0732">Signal</keyword>
<accession>A0A443Z7H4</accession>
<organism evidence="2 3">
    <name type="scientific">Pseudidiomarina gelatinasegens</name>
    <dbReference type="NCBI Taxonomy" id="2487740"/>
    <lineage>
        <taxon>Bacteria</taxon>
        <taxon>Pseudomonadati</taxon>
        <taxon>Pseudomonadota</taxon>
        <taxon>Gammaproteobacteria</taxon>
        <taxon>Alteromonadales</taxon>
        <taxon>Idiomarinaceae</taxon>
        <taxon>Pseudidiomarina</taxon>
    </lineage>
</organism>
<dbReference type="AlphaFoldDB" id="A0A443Z7H4"/>
<evidence type="ECO:0000313" key="2">
    <source>
        <dbReference type="EMBL" id="RWU12809.1"/>
    </source>
</evidence>
<evidence type="ECO:0000256" key="1">
    <source>
        <dbReference type="SAM" id="SignalP"/>
    </source>
</evidence>
<comment type="caution">
    <text evidence="2">The sequence shown here is derived from an EMBL/GenBank/DDBJ whole genome shotgun (WGS) entry which is preliminary data.</text>
</comment>
<reference evidence="2 3" key="1">
    <citation type="submission" date="2018-12" db="EMBL/GenBank/DDBJ databases">
        <authorList>
            <person name="Li A."/>
            <person name="Zhang M."/>
            <person name="Zhu H."/>
        </authorList>
    </citation>
    <scope>NUCLEOTIDE SEQUENCE [LARGE SCALE GENOMIC DNA]</scope>
    <source>
        <strain evidence="2 3">R04H25</strain>
    </source>
</reference>
<gene>
    <name evidence="2" type="ORF">EGC76_00890</name>
</gene>
<dbReference type="PROSITE" id="PS51257">
    <property type="entry name" value="PROKAR_LIPOPROTEIN"/>
    <property type="match status" value="1"/>
</dbReference>
<dbReference type="RefSeq" id="WP_128351137.1">
    <property type="nucleotide sequence ID" value="NZ_RSFE01000001.1"/>
</dbReference>
<feature type="chain" id="PRO_5019582469" description="Toxin co-regulated pilus biosynthesis protein Q C-terminal domain-containing protein" evidence="1">
    <location>
        <begin position="32"/>
        <end position="141"/>
    </location>
</feature>
<dbReference type="OrthoDB" id="6238689at2"/>
<evidence type="ECO:0000313" key="3">
    <source>
        <dbReference type="Proteomes" id="UP000288789"/>
    </source>
</evidence>
<keyword evidence="3" id="KW-1185">Reference proteome</keyword>
<dbReference type="Proteomes" id="UP000288789">
    <property type="component" value="Unassembled WGS sequence"/>
</dbReference>
<proteinExistence type="predicted"/>
<sequence>MVYQPCRTMVQQCVIASSLALSCLWSTSILARTCPVYNFSESVMQGATLSAPNRRVGTVTLELEKGLLQPQLEAFITTQFPVDTIDWRVSPHYQWPATFTLQAPNAQEVLERLITPYQFAVTFYANRSAVISYRYSSSEAL</sequence>
<name>A0A443Z7H4_9GAMM</name>